<dbReference type="Proteomes" id="UP001302126">
    <property type="component" value="Unassembled WGS sequence"/>
</dbReference>
<feature type="region of interest" description="Disordered" evidence="1">
    <location>
        <begin position="174"/>
        <end position="275"/>
    </location>
</feature>
<feature type="transmembrane region" description="Helical" evidence="2">
    <location>
        <begin position="279"/>
        <end position="303"/>
    </location>
</feature>
<keyword evidence="2" id="KW-0812">Transmembrane</keyword>
<reference evidence="4" key="1">
    <citation type="journal article" date="2023" name="Mol. Phylogenet. Evol.">
        <title>Genome-scale phylogeny and comparative genomics of the fungal order Sordariales.</title>
        <authorList>
            <person name="Hensen N."/>
            <person name="Bonometti L."/>
            <person name="Westerberg I."/>
            <person name="Brannstrom I.O."/>
            <person name="Guillou S."/>
            <person name="Cros-Aarteil S."/>
            <person name="Calhoun S."/>
            <person name="Haridas S."/>
            <person name="Kuo A."/>
            <person name="Mondo S."/>
            <person name="Pangilinan J."/>
            <person name="Riley R."/>
            <person name="LaButti K."/>
            <person name="Andreopoulos B."/>
            <person name="Lipzen A."/>
            <person name="Chen C."/>
            <person name="Yan M."/>
            <person name="Daum C."/>
            <person name="Ng V."/>
            <person name="Clum A."/>
            <person name="Steindorff A."/>
            <person name="Ohm R.A."/>
            <person name="Martin F."/>
            <person name="Silar P."/>
            <person name="Natvig D.O."/>
            <person name="Lalanne C."/>
            <person name="Gautier V."/>
            <person name="Ament-Velasquez S.L."/>
            <person name="Kruys A."/>
            <person name="Hutchinson M.I."/>
            <person name="Powell A.J."/>
            <person name="Barry K."/>
            <person name="Miller A.N."/>
            <person name="Grigoriev I.V."/>
            <person name="Debuchy R."/>
            <person name="Gladieux P."/>
            <person name="Hiltunen Thoren M."/>
            <person name="Johannesson H."/>
        </authorList>
    </citation>
    <scope>NUCLEOTIDE SEQUENCE</scope>
    <source>
        <strain evidence="4">PSN309</strain>
    </source>
</reference>
<comment type="caution">
    <text evidence="4">The sequence shown here is derived from an EMBL/GenBank/DDBJ whole genome shotgun (WGS) entry which is preliminary data.</text>
</comment>
<protein>
    <submittedName>
        <fullName evidence="4">Uncharacterized protein</fullName>
    </submittedName>
</protein>
<accession>A0AAN7AK62</accession>
<reference evidence="4" key="2">
    <citation type="submission" date="2023-05" db="EMBL/GenBank/DDBJ databases">
        <authorList>
            <consortium name="Lawrence Berkeley National Laboratory"/>
            <person name="Steindorff A."/>
            <person name="Hensen N."/>
            <person name="Bonometti L."/>
            <person name="Westerberg I."/>
            <person name="Brannstrom I.O."/>
            <person name="Guillou S."/>
            <person name="Cros-Aarteil S."/>
            <person name="Calhoun S."/>
            <person name="Haridas S."/>
            <person name="Kuo A."/>
            <person name="Mondo S."/>
            <person name="Pangilinan J."/>
            <person name="Riley R."/>
            <person name="Labutti K."/>
            <person name="Andreopoulos B."/>
            <person name="Lipzen A."/>
            <person name="Chen C."/>
            <person name="Yanf M."/>
            <person name="Daum C."/>
            <person name="Ng V."/>
            <person name="Clum A."/>
            <person name="Ohm R."/>
            <person name="Martin F."/>
            <person name="Silar P."/>
            <person name="Natvig D."/>
            <person name="Lalanne C."/>
            <person name="Gautier V."/>
            <person name="Ament-Velasquez S.L."/>
            <person name="Kruys A."/>
            <person name="Hutchinson M.I."/>
            <person name="Powell A.J."/>
            <person name="Barry K."/>
            <person name="Miller A.N."/>
            <person name="Grigoriev I.V."/>
            <person name="Debuchy R."/>
            <person name="Gladieux P."/>
            <person name="Thoren M.H."/>
            <person name="Johannesson H."/>
        </authorList>
    </citation>
    <scope>NUCLEOTIDE SEQUENCE</scope>
    <source>
        <strain evidence="4">PSN309</strain>
    </source>
</reference>
<sequence>MASFFFSFSPTLHFLLLLASLVLGWDGGHPVDLVKQLSPMSCYWPDGTVAEKLAGCWDDVDHRYAGFCCEPGDGCSANGLCVGQAATKADRYYRGGCDDREWSPESSCPKVCLDISSDVGVGRCAGGATKWYCESRPPSRDKSCSGSFELSGNTTIFAKAGWVDAEKEPSAVSSAKPATLSPSGKATQVSVSESVVATTRDVVSPSTIASTTTSPPDPPAPASPELTPTETPPEDTTTTLPTDSASPTISPLETSLAGNETVLPPNTAQSGTEGGSNAIPIGVGVGIGGIVLLALVTLAAVYVQKRCRKVPVRAESPPPLDPAHKETIELLPIANPAPALKRSFTGFSGDDDAPFRQPTLPRFPDTAETMYYLDRAQRKPGDKTPYIPLP</sequence>
<feature type="signal peptide" evidence="3">
    <location>
        <begin position="1"/>
        <end position="24"/>
    </location>
</feature>
<keyword evidence="2" id="KW-0472">Membrane</keyword>
<feature type="compositionally biased region" description="Polar residues" evidence="1">
    <location>
        <begin position="180"/>
        <end position="197"/>
    </location>
</feature>
<gene>
    <name evidence="4" type="ORF">QBC35DRAFT_450125</name>
</gene>
<evidence type="ECO:0000256" key="3">
    <source>
        <dbReference type="SAM" id="SignalP"/>
    </source>
</evidence>
<keyword evidence="5" id="KW-1185">Reference proteome</keyword>
<organism evidence="4 5">
    <name type="scientific">Podospora australis</name>
    <dbReference type="NCBI Taxonomy" id="1536484"/>
    <lineage>
        <taxon>Eukaryota</taxon>
        <taxon>Fungi</taxon>
        <taxon>Dikarya</taxon>
        <taxon>Ascomycota</taxon>
        <taxon>Pezizomycotina</taxon>
        <taxon>Sordariomycetes</taxon>
        <taxon>Sordariomycetidae</taxon>
        <taxon>Sordariales</taxon>
        <taxon>Podosporaceae</taxon>
        <taxon>Podospora</taxon>
    </lineage>
</organism>
<feature type="compositionally biased region" description="Low complexity" evidence="1">
    <location>
        <begin position="204"/>
        <end position="214"/>
    </location>
</feature>
<keyword evidence="3" id="KW-0732">Signal</keyword>
<feature type="chain" id="PRO_5043014425" evidence="3">
    <location>
        <begin position="25"/>
        <end position="390"/>
    </location>
</feature>
<proteinExistence type="predicted"/>
<evidence type="ECO:0000256" key="2">
    <source>
        <dbReference type="SAM" id="Phobius"/>
    </source>
</evidence>
<name>A0AAN7AK62_9PEZI</name>
<feature type="compositionally biased region" description="Low complexity" evidence="1">
    <location>
        <begin position="223"/>
        <end position="248"/>
    </location>
</feature>
<evidence type="ECO:0000313" key="5">
    <source>
        <dbReference type="Proteomes" id="UP001302126"/>
    </source>
</evidence>
<evidence type="ECO:0000256" key="1">
    <source>
        <dbReference type="SAM" id="MobiDB-lite"/>
    </source>
</evidence>
<dbReference type="AlphaFoldDB" id="A0AAN7AK62"/>
<dbReference type="EMBL" id="MU864373">
    <property type="protein sequence ID" value="KAK4189684.1"/>
    <property type="molecule type" value="Genomic_DNA"/>
</dbReference>
<evidence type="ECO:0000313" key="4">
    <source>
        <dbReference type="EMBL" id="KAK4189684.1"/>
    </source>
</evidence>
<feature type="compositionally biased region" description="Polar residues" evidence="1">
    <location>
        <begin position="249"/>
        <end position="271"/>
    </location>
</feature>
<keyword evidence="2" id="KW-1133">Transmembrane helix</keyword>